<name>A0A1I2UHV5_9BACT</name>
<dbReference type="OrthoDB" id="9766459at2"/>
<dbReference type="Pfam" id="PF08448">
    <property type="entry name" value="PAS_4"/>
    <property type="match status" value="1"/>
</dbReference>
<organism evidence="8 9">
    <name type="scientific">Pontibacter chinhatensis</name>
    <dbReference type="NCBI Taxonomy" id="1436961"/>
    <lineage>
        <taxon>Bacteria</taxon>
        <taxon>Pseudomonadati</taxon>
        <taxon>Bacteroidota</taxon>
        <taxon>Cytophagia</taxon>
        <taxon>Cytophagales</taxon>
        <taxon>Hymenobacteraceae</taxon>
        <taxon>Pontibacter</taxon>
    </lineage>
</organism>
<dbReference type="STRING" id="1436961.SAMN05421739_103552"/>
<dbReference type="InterPro" id="IPR013655">
    <property type="entry name" value="PAS_fold_3"/>
</dbReference>
<dbReference type="NCBIfam" id="TIGR00229">
    <property type="entry name" value="sensory_box"/>
    <property type="match status" value="2"/>
</dbReference>
<protein>
    <recommendedName>
        <fullName evidence="2">histidine kinase</fullName>
        <ecNumber evidence="2">2.7.13.3</ecNumber>
    </recommendedName>
</protein>
<dbReference type="SMART" id="SM00091">
    <property type="entry name" value="PAS"/>
    <property type="match status" value="3"/>
</dbReference>
<dbReference type="FunFam" id="3.30.450.20:FF:000099">
    <property type="entry name" value="Sensory box sensor histidine kinase"/>
    <property type="match status" value="1"/>
</dbReference>
<keyword evidence="3" id="KW-0597">Phosphoprotein</keyword>
<dbReference type="PROSITE" id="PS50113">
    <property type="entry name" value="PAC"/>
    <property type="match status" value="2"/>
</dbReference>
<evidence type="ECO:0000256" key="4">
    <source>
        <dbReference type="ARBA" id="ARBA00022679"/>
    </source>
</evidence>
<dbReference type="PANTHER" id="PTHR43304">
    <property type="entry name" value="PHYTOCHROME-LIKE PROTEIN CPH1"/>
    <property type="match status" value="1"/>
</dbReference>
<keyword evidence="4" id="KW-0808">Transferase</keyword>
<dbReference type="AlphaFoldDB" id="A0A1I2UHV5"/>
<dbReference type="PROSITE" id="PS50112">
    <property type="entry name" value="PAS"/>
    <property type="match status" value="2"/>
</dbReference>
<evidence type="ECO:0000256" key="2">
    <source>
        <dbReference type="ARBA" id="ARBA00012438"/>
    </source>
</evidence>
<dbReference type="CDD" id="cd00130">
    <property type="entry name" value="PAS"/>
    <property type="match status" value="2"/>
</dbReference>
<dbReference type="SMART" id="SM00086">
    <property type="entry name" value="PAC"/>
    <property type="match status" value="2"/>
</dbReference>
<evidence type="ECO:0000259" key="7">
    <source>
        <dbReference type="PROSITE" id="PS50113"/>
    </source>
</evidence>
<dbReference type="InterPro" id="IPR000700">
    <property type="entry name" value="PAS-assoc_C"/>
</dbReference>
<keyword evidence="5" id="KW-0418">Kinase</keyword>
<dbReference type="InterPro" id="IPR052162">
    <property type="entry name" value="Sensor_kinase/Photoreceptor"/>
</dbReference>
<evidence type="ECO:0000313" key="9">
    <source>
        <dbReference type="Proteomes" id="UP000198724"/>
    </source>
</evidence>
<dbReference type="SUPFAM" id="SSF55785">
    <property type="entry name" value="PYP-like sensor domain (PAS domain)"/>
    <property type="match status" value="3"/>
</dbReference>
<dbReference type="Pfam" id="PF08447">
    <property type="entry name" value="PAS_3"/>
    <property type="match status" value="2"/>
</dbReference>
<evidence type="ECO:0000313" key="8">
    <source>
        <dbReference type="EMBL" id="SFG76628.1"/>
    </source>
</evidence>
<feature type="domain" description="PAC" evidence="7">
    <location>
        <begin position="225"/>
        <end position="277"/>
    </location>
</feature>
<evidence type="ECO:0000256" key="5">
    <source>
        <dbReference type="ARBA" id="ARBA00022777"/>
    </source>
</evidence>
<dbReference type="Proteomes" id="UP000198724">
    <property type="component" value="Unassembled WGS sequence"/>
</dbReference>
<sequence length="538" mass="62217">MPSTDNQLSPDFALVFRALPGLYLLMSPELKVLDATRLYADTSHFKIEEIVGKHILDTFPENPEKTDEDSKQNVMASLNFVLANKKPHVMPVVRYDVPLEEGGFERRYWRTAHTPILDKAGTLVYILQEPRDVTALVLQEQLNEQNRERLSLLTNTLHAVTWDYDIENNRMSWGVNLKEAFGYSPEEMGQPNTGNTGWLSRVHPDDAAAALESLRQAAEAGHKYWSCEYRFRKADGTYAHVLDQGYFIYNDNKQPVRHVGAMIDLTESKQSEETLKETNERFWHLLEQQPYMSYMADAKGRLIYFNDNWYEYTGLPKGQVDGWSTAIHPEDSAQVLTAWNEAASFGHLFEQEYRIRNHTDGQYRWFLDRCVPMYDEQGKVKFWIGTVTDVDELRQAITQIQLKEQQITNILNLLPAHLCLLMGPEHTCRYATHGIYQMFGNRHYLSKPAREIWTETEPVNYLEVLDKVYQQQESTSYQEIKLTIARNFGSDCEDAYFNLQFQPLLDANLRIEGIVMSAVEVTELVLCKQKAQKSSIPD</sequence>
<dbReference type="EC" id="2.7.13.3" evidence="2"/>
<evidence type="ECO:0000256" key="1">
    <source>
        <dbReference type="ARBA" id="ARBA00000085"/>
    </source>
</evidence>
<dbReference type="EMBL" id="FOOT01000003">
    <property type="protein sequence ID" value="SFG76628.1"/>
    <property type="molecule type" value="Genomic_DNA"/>
</dbReference>
<feature type="domain" description="PAS" evidence="6">
    <location>
        <begin position="146"/>
        <end position="221"/>
    </location>
</feature>
<dbReference type="InterPro" id="IPR035965">
    <property type="entry name" value="PAS-like_dom_sf"/>
</dbReference>
<comment type="catalytic activity">
    <reaction evidence="1">
        <text>ATP + protein L-histidine = ADP + protein N-phospho-L-histidine.</text>
        <dbReference type="EC" id="2.7.13.3"/>
    </reaction>
</comment>
<evidence type="ECO:0000259" key="6">
    <source>
        <dbReference type="PROSITE" id="PS50112"/>
    </source>
</evidence>
<reference evidence="9" key="1">
    <citation type="submission" date="2016-10" db="EMBL/GenBank/DDBJ databases">
        <authorList>
            <person name="Varghese N."/>
            <person name="Submissions S."/>
        </authorList>
    </citation>
    <scope>NUCLEOTIDE SEQUENCE [LARGE SCALE GENOMIC DNA]</scope>
    <source>
        <strain evidence="9">LP51</strain>
    </source>
</reference>
<dbReference type="RefSeq" id="WP_092101387.1">
    <property type="nucleotide sequence ID" value="NZ_FOOT01000003.1"/>
</dbReference>
<proteinExistence type="predicted"/>
<dbReference type="InterPro" id="IPR001610">
    <property type="entry name" value="PAC"/>
</dbReference>
<dbReference type="Gene3D" id="3.30.450.20">
    <property type="entry name" value="PAS domain"/>
    <property type="match status" value="4"/>
</dbReference>
<dbReference type="PANTHER" id="PTHR43304:SF1">
    <property type="entry name" value="PAC DOMAIN-CONTAINING PROTEIN"/>
    <property type="match status" value="1"/>
</dbReference>
<evidence type="ECO:0000256" key="3">
    <source>
        <dbReference type="ARBA" id="ARBA00022553"/>
    </source>
</evidence>
<dbReference type="GO" id="GO:0004673">
    <property type="term" value="F:protein histidine kinase activity"/>
    <property type="evidence" value="ECO:0007669"/>
    <property type="project" value="UniProtKB-EC"/>
</dbReference>
<feature type="domain" description="PAS" evidence="6">
    <location>
        <begin position="278"/>
        <end position="322"/>
    </location>
</feature>
<feature type="domain" description="PAC" evidence="7">
    <location>
        <begin position="349"/>
        <end position="402"/>
    </location>
</feature>
<keyword evidence="9" id="KW-1185">Reference proteome</keyword>
<dbReference type="InterPro" id="IPR000014">
    <property type="entry name" value="PAS"/>
</dbReference>
<gene>
    <name evidence="8" type="ORF">SAMN05421739_103552</name>
</gene>
<dbReference type="InterPro" id="IPR013656">
    <property type="entry name" value="PAS_4"/>
</dbReference>
<accession>A0A1I2UHV5</accession>